<dbReference type="FunFam" id="3.40.50.300:FF:000287">
    <property type="entry name" value="Multidrug ABC transporter ATP-binding protein"/>
    <property type="match status" value="1"/>
</dbReference>
<keyword evidence="12" id="KW-1185">Reference proteome</keyword>
<feature type="transmembrane region" description="Helical" evidence="8">
    <location>
        <begin position="26"/>
        <end position="47"/>
    </location>
</feature>
<comment type="caution">
    <text evidence="11">The sequence shown here is derived from an EMBL/GenBank/DDBJ whole genome shotgun (WGS) entry which is preliminary data.</text>
</comment>
<evidence type="ECO:0000256" key="2">
    <source>
        <dbReference type="ARBA" id="ARBA00022448"/>
    </source>
</evidence>
<dbReference type="EMBL" id="WTUW01000001">
    <property type="protein sequence ID" value="MZR29142.1"/>
    <property type="molecule type" value="Genomic_DNA"/>
</dbReference>
<keyword evidence="5 11" id="KW-0067">ATP-binding</keyword>
<protein>
    <submittedName>
        <fullName evidence="11">ATP-binding cassette domain-containing protein</fullName>
    </submittedName>
</protein>
<dbReference type="PROSITE" id="PS00211">
    <property type="entry name" value="ABC_TRANSPORTER_1"/>
    <property type="match status" value="1"/>
</dbReference>
<dbReference type="Pfam" id="PF00664">
    <property type="entry name" value="ABC_membrane"/>
    <property type="match status" value="1"/>
</dbReference>
<gene>
    <name evidence="11" type="ORF">GQE98_00695</name>
</gene>
<dbReference type="GO" id="GO:0005886">
    <property type="term" value="C:plasma membrane"/>
    <property type="evidence" value="ECO:0007669"/>
    <property type="project" value="UniProtKB-SubCell"/>
</dbReference>
<dbReference type="Gene3D" id="3.40.50.300">
    <property type="entry name" value="P-loop containing nucleotide triphosphate hydrolases"/>
    <property type="match status" value="1"/>
</dbReference>
<evidence type="ECO:0000256" key="3">
    <source>
        <dbReference type="ARBA" id="ARBA00022692"/>
    </source>
</evidence>
<feature type="transmembrane region" description="Helical" evidence="8">
    <location>
        <begin position="280"/>
        <end position="297"/>
    </location>
</feature>
<keyword evidence="3 8" id="KW-0812">Transmembrane</keyword>
<keyword evidence="2" id="KW-0813">Transport</keyword>
<dbReference type="PROSITE" id="PS50929">
    <property type="entry name" value="ABC_TM1F"/>
    <property type="match status" value="1"/>
</dbReference>
<reference evidence="11 12" key="1">
    <citation type="submission" date="2019-12" db="EMBL/GenBank/DDBJ databases">
        <title>Snethiella sp. nov. sp. isolated from sea sand.</title>
        <authorList>
            <person name="Kim J."/>
            <person name="Jeong S.E."/>
            <person name="Jung H.S."/>
            <person name="Jeon C.O."/>
        </authorList>
    </citation>
    <scope>NUCLEOTIDE SEQUENCE [LARGE SCALE GENOMIC DNA]</scope>
    <source>
        <strain evidence="11 12">DP05</strain>
    </source>
</reference>
<dbReference type="GO" id="GO:0015421">
    <property type="term" value="F:ABC-type oligopeptide transporter activity"/>
    <property type="evidence" value="ECO:0007669"/>
    <property type="project" value="TreeGrafter"/>
</dbReference>
<dbReference type="SMART" id="SM00382">
    <property type="entry name" value="AAA"/>
    <property type="match status" value="1"/>
</dbReference>
<dbReference type="PANTHER" id="PTHR43394">
    <property type="entry name" value="ATP-DEPENDENT PERMEASE MDL1, MITOCHONDRIAL"/>
    <property type="match status" value="1"/>
</dbReference>
<dbReference type="InterPro" id="IPR003593">
    <property type="entry name" value="AAA+_ATPase"/>
</dbReference>
<feature type="domain" description="ABC transporter" evidence="9">
    <location>
        <begin position="343"/>
        <end position="577"/>
    </location>
</feature>
<name>A0A6L8W3M3_9PROT</name>
<evidence type="ECO:0000256" key="4">
    <source>
        <dbReference type="ARBA" id="ARBA00022741"/>
    </source>
</evidence>
<dbReference type="Pfam" id="PF00005">
    <property type="entry name" value="ABC_tran"/>
    <property type="match status" value="1"/>
</dbReference>
<organism evidence="11 12">
    <name type="scientific">Sneathiella litorea</name>
    <dbReference type="NCBI Taxonomy" id="2606216"/>
    <lineage>
        <taxon>Bacteria</taxon>
        <taxon>Pseudomonadati</taxon>
        <taxon>Pseudomonadota</taxon>
        <taxon>Alphaproteobacteria</taxon>
        <taxon>Sneathiellales</taxon>
        <taxon>Sneathiellaceae</taxon>
        <taxon>Sneathiella</taxon>
    </lineage>
</organism>
<keyword evidence="4" id="KW-0547">Nucleotide-binding</keyword>
<dbReference type="AlphaFoldDB" id="A0A6L8W3M3"/>
<dbReference type="InterPro" id="IPR003439">
    <property type="entry name" value="ABC_transporter-like_ATP-bd"/>
</dbReference>
<dbReference type="PANTHER" id="PTHR43394:SF1">
    <property type="entry name" value="ATP-BINDING CASSETTE SUB-FAMILY B MEMBER 10, MITOCHONDRIAL"/>
    <property type="match status" value="1"/>
</dbReference>
<dbReference type="GO" id="GO:0016887">
    <property type="term" value="F:ATP hydrolysis activity"/>
    <property type="evidence" value="ECO:0007669"/>
    <property type="project" value="InterPro"/>
</dbReference>
<dbReference type="SUPFAM" id="SSF52540">
    <property type="entry name" value="P-loop containing nucleoside triphosphate hydrolases"/>
    <property type="match status" value="1"/>
</dbReference>
<feature type="transmembrane region" description="Helical" evidence="8">
    <location>
        <begin position="253"/>
        <end position="274"/>
    </location>
</feature>
<dbReference type="InterPro" id="IPR011527">
    <property type="entry name" value="ABC1_TM_dom"/>
</dbReference>
<evidence type="ECO:0000256" key="5">
    <source>
        <dbReference type="ARBA" id="ARBA00022840"/>
    </source>
</evidence>
<evidence type="ECO:0000256" key="6">
    <source>
        <dbReference type="ARBA" id="ARBA00022989"/>
    </source>
</evidence>
<dbReference type="GO" id="GO:0005524">
    <property type="term" value="F:ATP binding"/>
    <property type="evidence" value="ECO:0007669"/>
    <property type="project" value="UniProtKB-KW"/>
</dbReference>
<accession>A0A6L8W3M3</accession>
<dbReference type="PROSITE" id="PS50893">
    <property type="entry name" value="ABC_TRANSPORTER_2"/>
    <property type="match status" value="1"/>
</dbReference>
<dbReference type="CDD" id="cd18552">
    <property type="entry name" value="ABC_6TM_MsbA_like"/>
    <property type="match status" value="1"/>
</dbReference>
<evidence type="ECO:0000259" key="9">
    <source>
        <dbReference type="PROSITE" id="PS50893"/>
    </source>
</evidence>
<evidence type="ECO:0000256" key="8">
    <source>
        <dbReference type="SAM" id="Phobius"/>
    </source>
</evidence>
<evidence type="ECO:0000313" key="12">
    <source>
        <dbReference type="Proteomes" id="UP000476030"/>
    </source>
</evidence>
<feature type="domain" description="ABC transmembrane type-1" evidence="10">
    <location>
        <begin position="27"/>
        <end position="309"/>
    </location>
</feature>
<sequence>MPDKSATVALYGRLLRDYVSLYKGRLFLAIIFMIVSALTATATAFVMKPIIDEVFFDKNSDFVIYTTLAVIGIFAARGFATYGQTIVMDWVGTRVVSDIQKNLFRKLVFADLAWFHDNSSGELISRFVFDTNYLKTVATQTLVVMTKDSLTAIFLIASLFYYDWKMALATLIALPPGALAIRQLGKRSRKASNKVLEQTADFSSFLEENFQGIRVVKAYDRETQAVQQGNEVIEDRFRIQFKALRIEASSGPIVETLAGFLIAGVIFYGASNVIDGQTTPGTFFAFITAIMLAYQPIKSVAKLFPRMQTGLAAVQRIFTLLDVDHKVVDSPAATPIEFKRGDIEFDHVKFSYNPDEVVLKDISLKLEAGKRVALVGPSGGGKSTILNLIPRFYDVDEGNILVDGQNIRDVTMASLRQKIALVSQDVFLFDDTIKANIAYGRDDATDAELIAAAKAAAVHDFVTALPKGYDTMVGSHGVRLSGGQKQRISIARAMLKDAPILLLDEATSALDTESERKIQSALKHLMKGRTSLVIAHRLSTILDADIINVVVDGMIVESGSHDELLEKEGVYADLYNHQFSFDGGVTPPVRTKPV</sequence>
<dbReference type="Proteomes" id="UP000476030">
    <property type="component" value="Unassembled WGS sequence"/>
</dbReference>
<dbReference type="InterPro" id="IPR039421">
    <property type="entry name" value="Type_1_exporter"/>
</dbReference>
<evidence type="ECO:0000313" key="11">
    <source>
        <dbReference type="EMBL" id="MZR29142.1"/>
    </source>
</evidence>
<dbReference type="InterPro" id="IPR036640">
    <property type="entry name" value="ABC1_TM_sf"/>
</dbReference>
<evidence type="ECO:0000256" key="7">
    <source>
        <dbReference type="ARBA" id="ARBA00023136"/>
    </source>
</evidence>
<comment type="subcellular location">
    <subcellularLocation>
        <location evidence="1">Cell membrane</location>
        <topology evidence="1">Multi-pass membrane protein</topology>
    </subcellularLocation>
</comment>
<proteinExistence type="predicted"/>
<feature type="transmembrane region" description="Helical" evidence="8">
    <location>
        <begin position="62"/>
        <end position="80"/>
    </location>
</feature>
<keyword evidence="6 8" id="KW-1133">Transmembrane helix</keyword>
<keyword evidence="7 8" id="KW-0472">Membrane</keyword>
<dbReference type="InterPro" id="IPR017871">
    <property type="entry name" value="ABC_transporter-like_CS"/>
</dbReference>
<dbReference type="Gene3D" id="1.20.1560.10">
    <property type="entry name" value="ABC transporter type 1, transmembrane domain"/>
    <property type="match status" value="1"/>
</dbReference>
<evidence type="ECO:0000259" key="10">
    <source>
        <dbReference type="PROSITE" id="PS50929"/>
    </source>
</evidence>
<evidence type="ECO:0000256" key="1">
    <source>
        <dbReference type="ARBA" id="ARBA00004651"/>
    </source>
</evidence>
<dbReference type="SUPFAM" id="SSF90123">
    <property type="entry name" value="ABC transporter transmembrane region"/>
    <property type="match status" value="1"/>
</dbReference>
<dbReference type="InterPro" id="IPR027417">
    <property type="entry name" value="P-loop_NTPase"/>
</dbReference>